<dbReference type="OMA" id="PYNCHVL"/>
<organism evidence="1 2">
    <name type="scientific">Haemonchus contortus</name>
    <name type="common">Barber pole worm</name>
    <dbReference type="NCBI Taxonomy" id="6289"/>
    <lineage>
        <taxon>Eukaryota</taxon>
        <taxon>Metazoa</taxon>
        <taxon>Ecdysozoa</taxon>
        <taxon>Nematoda</taxon>
        <taxon>Chromadorea</taxon>
        <taxon>Rhabditida</taxon>
        <taxon>Rhabditina</taxon>
        <taxon>Rhabditomorpha</taxon>
        <taxon>Strongyloidea</taxon>
        <taxon>Trichostrongylidae</taxon>
        <taxon>Haemonchus</taxon>
    </lineage>
</organism>
<protein>
    <submittedName>
        <fullName evidence="2">ZP domain-containing protein</fullName>
    </submittedName>
</protein>
<sequence length="187" mass="21374">MVTTTATKRNDTAIRLDMCRTLLEAEKCNRTMPIMNGHYPATSLTDRLVIRISPDRGQHFTIPTVLYPYNCHILKDDELTTEENAFVLGGCPHKKNVAIYQSKTPILVKFTMLDVLEDFQTRMSGNYIVKCIVAECSRISSANRCPTSDHCERGIQWNPGVQYVNVYQTPGVIKLRFYPMYQSAHQH</sequence>
<dbReference type="AlphaFoldDB" id="A0A7I4Z7C3"/>
<keyword evidence="1" id="KW-1185">Reference proteome</keyword>
<name>A0A7I4Z7C3_HAECO</name>
<proteinExistence type="predicted"/>
<dbReference type="Proteomes" id="UP000025227">
    <property type="component" value="Unplaced"/>
</dbReference>
<dbReference type="OrthoDB" id="5804071at2759"/>
<accession>A0A7I4Z7C3</accession>
<evidence type="ECO:0000313" key="1">
    <source>
        <dbReference type="Proteomes" id="UP000025227"/>
    </source>
</evidence>
<evidence type="ECO:0000313" key="2">
    <source>
        <dbReference type="WBParaSite" id="HCON_00188940-00001"/>
    </source>
</evidence>
<reference evidence="2" key="1">
    <citation type="submission" date="2020-12" db="UniProtKB">
        <authorList>
            <consortium name="WormBaseParasite"/>
        </authorList>
    </citation>
    <scope>IDENTIFICATION</scope>
    <source>
        <strain evidence="2">MHco3</strain>
    </source>
</reference>
<dbReference type="WBParaSite" id="HCON_00188940-00001">
    <property type="protein sequence ID" value="HCON_00188940-00001"/>
    <property type="gene ID" value="HCON_00188940"/>
</dbReference>